<gene>
    <name evidence="2" type="ORF">AVDCRST_MAG48-2553</name>
</gene>
<sequence length="61" mass="6620">GPAPRRGSRRRRERDGPRADRPLRVRLRHDGAPGRGHRTTTTTPTAATAAHEPVPAEPGPL</sequence>
<feature type="compositionally biased region" description="Basic residues" evidence="1">
    <location>
        <begin position="1"/>
        <end position="12"/>
    </location>
</feature>
<feature type="compositionally biased region" description="Basic and acidic residues" evidence="1">
    <location>
        <begin position="13"/>
        <end position="32"/>
    </location>
</feature>
<proteinExistence type="predicted"/>
<feature type="non-terminal residue" evidence="2">
    <location>
        <position position="1"/>
    </location>
</feature>
<feature type="compositionally biased region" description="Low complexity" evidence="1">
    <location>
        <begin position="39"/>
        <end position="53"/>
    </location>
</feature>
<protein>
    <submittedName>
        <fullName evidence="2">Uncharacterized protein</fullName>
    </submittedName>
</protein>
<organism evidence="2">
    <name type="scientific">uncultured Friedmanniella sp</name>
    <dbReference type="NCBI Taxonomy" id="335381"/>
    <lineage>
        <taxon>Bacteria</taxon>
        <taxon>Bacillati</taxon>
        <taxon>Actinomycetota</taxon>
        <taxon>Actinomycetes</taxon>
        <taxon>Propionibacteriales</taxon>
        <taxon>Nocardioidaceae</taxon>
        <taxon>Friedmanniella</taxon>
        <taxon>environmental samples</taxon>
    </lineage>
</organism>
<evidence type="ECO:0000313" key="2">
    <source>
        <dbReference type="EMBL" id="CAA9319511.1"/>
    </source>
</evidence>
<feature type="non-terminal residue" evidence="2">
    <location>
        <position position="61"/>
    </location>
</feature>
<name>A0A6J4KZX9_9ACTN</name>
<dbReference type="AlphaFoldDB" id="A0A6J4KZX9"/>
<dbReference type="EMBL" id="CADCTS010000367">
    <property type="protein sequence ID" value="CAA9319511.1"/>
    <property type="molecule type" value="Genomic_DNA"/>
</dbReference>
<accession>A0A6J4KZX9</accession>
<feature type="region of interest" description="Disordered" evidence="1">
    <location>
        <begin position="1"/>
        <end position="61"/>
    </location>
</feature>
<evidence type="ECO:0000256" key="1">
    <source>
        <dbReference type="SAM" id="MobiDB-lite"/>
    </source>
</evidence>
<reference evidence="2" key="1">
    <citation type="submission" date="2020-02" db="EMBL/GenBank/DDBJ databases">
        <authorList>
            <person name="Meier V. D."/>
        </authorList>
    </citation>
    <scope>NUCLEOTIDE SEQUENCE</scope>
    <source>
        <strain evidence="2">AVDCRST_MAG48</strain>
    </source>
</reference>